<dbReference type="WBParaSite" id="ES5_v2.g13056.t1">
    <property type="protein sequence ID" value="ES5_v2.g13056.t1"/>
    <property type="gene ID" value="ES5_v2.g13056"/>
</dbReference>
<reference evidence="2" key="1">
    <citation type="submission" date="2022-11" db="UniProtKB">
        <authorList>
            <consortium name="WormBaseParasite"/>
        </authorList>
    </citation>
    <scope>IDENTIFICATION</scope>
</reference>
<protein>
    <submittedName>
        <fullName evidence="2">SPK domain-containing protein</fullName>
    </submittedName>
</protein>
<sequence length="360" mass="42368">MDYVDDYLPYIPRTKSSSEAPNDKSVSCDSSLANQIFYIDYKYTFLEAQLRILSCCRDLGISTKNEIKYTDVQKAYKLKFDIALDKNEMKNLFGYSKAISALKNGVEDFIDIVNADNVIKLRLKHGSDEYITKMEEEFDGKTMPQLTNKNVPQISDPVPYEWKPSRHPCELPSNERSQSNFNNPRDKAFPITKMEKQFDGKIMHQFTNRNVPEISDPVLDEPHFSGPPPHPGYRIITPRIRNRRAQQNIDPQQGVNLNVDREKKDVEREKIQKFLNKLTEKMRDGRHLWEECKVKSNEEIYKEMELMLNILMESNEEIYKEMESMLNILMEVYYDKLIKLEKSVMEENKDLVRNLLKLRE</sequence>
<proteinExistence type="predicted"/>
<evidence type="ECO:0000313" key="2">
    <source>
        <dbReference type="WBParaSite" id="ES5_v2.g13056.t1"/>
    </source>
</evidence>
<name>A0AC34F739_9BILA</name>
<accession>A0AC34F739</accession>
<dbReference type="Proteomes" id="UP000887579">
    <property type="component" value="Unplaced"/>
</dbReference>
<evidence type="ECO:0000313" key="1">
    <source>
        <dbReference type="Proteomes" id="UP000887579"/>
    </source>
</evidence>
<organism evidence="1 2">
    <name type="scientific">Panagrolaimus sp. ES5</name>
    <dbReference type="NCBI Taxonomy" id="591445"/>
    <lineage>
        <taxon>Eukaryota</taxon>
        <taxon>Metazoa</taxon>
        <taxon>Ecdysozoa</taxon>
        <taxon>Nematoda</taxon>
        <taxon>Chromadorea</taxon>
        <taxon>Rhabditida</taxon>
        <taxon>Tylenchina</taxon>
        <taxon>Panagrolaimomorpha</taxon>
        <taxon>Panagrolaimoidea</taxon>
        <taxon>Panagrolaimidae</taxon>
        <taxon>Panagrolaimus</taxon>
    </lineage>
</organism>